<feature type="domain" description="HTH arsR-type" evidence="1">
    <location>
        <begin position="2"/>
        <end position="96"/>
    </location>
</feature>
<reference evidence="2" key="1">
    <citation type="submission" date="2021-03" db="EMBL/GenBank/DDBJ databases">
        <authorList>
            <person name="Sun Q."/>
        </authorList>
    </citation>
    <scope>NUCLEOTIDE SEQUENCE</scope>
    <source>
        <strain evidence="2">CCM 8862</strain>
    </source>
</reference>
<evidence type="ECO:0000313" key="2">
    <source>
        <dbReference type="EMBL" id="MBN9644392.1"/>
    </source>
</evidence>
<dbReference type="SUPFAM" id="SSF46785">
    <property type="entry name" value="Winged helix' DNA-binding domain"/>
    <property type="match status" value="1"/>
</dbReference>
<name>A0A939IY78_9CORY</name>
<gene>
    <name evidence="2" type="ORF">JZY06_07180</name>
</gene>
<dbReference type="GO" id="GO:0010288">
    <property type="term" value="P:response to lead ion"/>
    <property type="evidence" value="ECO:0007669"/>
    <property type="project" value="TreeGrafter"/>
</dbReference>
<dbReference type="InterPro" id="IPR011991">
    <property type="entry name" value="ArsR-like_HTH"/>
</dbReference>
<evidence type="ECO:0000313" key="3">
    <source>
        <dbReference type="Proteomes" id="UP000664332"/>
    </source>
</evidence>
<protein>
    <submittedName>
        <fullName evidence="2">Winged helix-turn-helix transcriptional regulator</fullName>
    </submittedName>
</protein>
<dbReference type="EMBL" id="JAFLEQ010000012">
    <property type="protein sequence ID" value="MBN9644392.1"/>
    <property type="molecule type" value="Genomic_DNA"/>
</dbReference>
<dbReference type="Pfam" id="PF01022">
    <property type="entry name" value="HTH_5"/>
    <property type="match status" value="1"/>
</dbReference>
<dbReference type="GO" id="GO:0046686">
    <property type="term" value="P:response to cadmium ion"/>
    <property type="evidence" value="ECO:0007669"/>
    <property type="project" value="TreeGrafter"/>
</dbReference>
<dbReference type="PRINTS" id="PR00778">
    <property type="entry name" value="HTHARSR"/>
</dbReference>
<dbReference type="CDD" id="cd00090">
    <property type="entry name" value="HTH_ARSR"/>
    <property type="match status" value="1"/>
</dbReference>
<dbReference type="GO" id="GO:0003700">
    <property type="term" value="F:DNA-binding transcription factor activity"/>
    <property type="evidence" value="ECO:0007669"/>
    <property type="project" value="InterPro"/>
</dbReference>
<dbReference type="PANTHER" id="PTHR39168:SF2">
    <property type="entry name" value="HTH-TYPE TRANSCRIPTIONAL REGULATOR CMTR"/>
    <property type="match status" value="1"/>
</dbReference>
<dbReference type="Gene3D" id="1.10.10.10">
    <property type="entry name" value="Winged helix-like DNA-binding domain superfamily/Winged helix DNA-binding domain"/>
    <property type="match status" value="1"/>
</dbReference>
<sequence length="107" mass="11232">MSTPASTHALTRIGKALADATRCRILLAITGGCTYPAELADNLGLTRANVSNHLACLRGCGLVTATKQGRRVRYDISSPELGHALTALGHVTLVTDPDEKCPCGCTR</sequence>
<dbReference type="Proteomes" id="UP000664332">
    <property type="component" value="Unassembled WGS sequence"/>
</dbReference>
<dbReference type="InterPro" id="IPR052543">
    <property type="entry name" value="HTH_Metal-responsive_Reg"/>
</dbReference>
<dbReference type="GO" id="GO:0003677">
    <property type="term" value="F:DNA binding"/>
    <property type="evidence" value="ECO:0007669"/>
    <property type="project" value="TreeGrafter"/>
</dbReference>
<dbReference type="InterPro" id="IPR036388">
    <property type="entry name" value="WH-like_DNA-bd_sf"/>
</dbReference>
<dbReference type="RefSeq" id="WP_207278881.1">
    <property type="nucleotide sequence ID" value="NZ_JAFLEQ010000012.1"/>
</dbReference>
<dbReference type="PROSITE" id="PS50987">
    <property type="entry name" value="HTH_ARSR_2"/>
    <property type="match status" value="1"/>
</dbReference>
<dbReference type="InterPro" id="IPR036390">
    <property type="entry name" value="WH_DNA-bd_sf"/>
</dbReference>
<proteinExistence type="predicted"/>
<accession>A0A939IY78</accession>
<comment type="caution">
    <text evidence="2">The sequence shown here is derived from an EMBL/GenBank/DDBJ whole genome shotgun (WGS) entry which is preliminary data.</text>
</comment>
<organism evidence="2 3">
    <name type="scientific">Corynebacterium mendelii</name>
    <dbReference type="NCBI Taxonomy" id="2765362"/>
    <lineage>
        <taxon>Bacteria</taxon>
        <taxon>Bacillati</taxon>
        <taxon>Actinomycetota</taxon>
        <taxon>Actinomycetes</taxon>
        <taxon>Mycobacteriales</taxon>
        <taxon>Corynebacteriaceae</taxon>
        <taxon>Corynebacterium</taxon>
    </lineage>
</organism>
<evidence type="ECO:0000259" key="1">
    <source>
        <dbReference type="PROSITE" id="PS50987"/>
    </source>
</evidence>
<dbReference type="NCBIfam" id="NF033788">
    <property type="entry name" value="HTH_metalloreg"/>
    <property type="match status" value="1"/>
</dbReference>
<dbReference type="GO" id="GO:0097063">
    <property type="term" value="F:cadmium ion sensor activity"/>
    <property type="evidence" value="ECO:0007669"/>
    <property type="project" value="TreeGrafter"/>
</dbReference>
<dbReference type="GO" id="GO:0032791">
    <property type="term" value="F:lead ion binding"/>
    <property type="evidence" value="ECO:0007669"/>
    <property type="project" value="TreeGrafter"/>
</dbReference>
<dbReference type="SMART" id="SM00418">
    <property type="entry name" value="HTH_ARSR"/>
    <property type="match status" value="1"/>
</dbReference>
<dbReference type="PANTHER" id="PTHR39168">
    <property type="entry name" value="TRANSCRIPTIONAL REGULATOR-RELATED"/>
    <property type="match status" value="1"/>
</dbReference>
<keyword evidence="3" id="KW-1185">Reference proteome</keyword>
<dbReference type="InterPro" id="IPR001845">
    <property type="entry name" value="HTH_ArsR_DNA-bd_dom"/>
</dbReference>
<dbReference type="AlphaFoldDB" id="A0A939IY78"/>